<reference evidence="3" key="2">
    <citation type="submission" date="2016-04" db="UniProtKB">
        <authorList>
            <consortium name="WormBaseParasite"/>
        </authorList>
    </citation>
    <scope>IDENTIFICATION</scope>
</reference>
<keyword evidence="2" id="KW-1185">Reference proteome</keyword>
<feature type="region of interest" description="Disordered" evidence="1">
    <location>
        <begin position="94"/>
        <end position="121"/>
    </location>
</feature>
<name>A0A158PAD2_ANGCA</name>
<evidence type="ECO:0000313" key="3">
    <source>
        <dbReference type="WBParaSite" id="ACAC_0000930601-mRNA-1"/>
    </source>
</evidence>
<reference evidence="2" key="1">
    <citation type="submission" date="2012-09" db="EMBL/GenBank/DDBJ databases">
        <authorList>
            <person name="Martin A.A."/>
        </authorList>
    </citation>
    <scope>NUCLEOTIDE SEQUENCE</scope>
</reference>
<feature type="region of interest" description="Disordered" evidence="1">
    <location>
        <begin position="1"/>
        <end position="31"/>
    </location>
</feature>
<evidence type="ECO:0000256" key="1">
    <source>
        <dbReference type="SAM" id="MobiDB-lite"/>
    </source>
</evidence>
<organism evidence="2 3">
    <name type="scientific">Angiostrongylus cantonensis</name>
    <name type="common">Rat lungworm</name>
    <dbReference type="NCBI Taxonomy" id="6313"/>
    <lineage>
        <taxon>Eukaryota</taxon>
        <taxon>Metazoa</taxon>
        <taxon>Ecdysozoa</taxon>
        <taxon>Nematoda</taxon>
        <taxon>Chromadorea</taxon>
        <taxon>Rhabditida</taxon>
        <taxon>Rhabditina</taxon>
        <taxon>Rhabditomorpha</taxon>
        <taxon>Strongyloidea</taxon>
        <taxon>Metastrongylidae</taxon>
        <taxon>Angiostrongylus</taxon>
    </lineage>
</organism>
<accession>A0A158PAD2</accession>
<proteinExistence type="predicted"/>
<feature type="compositionally biased region" description="Polar residues" evidence="1">
    <location>
        <begin position="106"/>
        <end position="118"/>
    </location>
</feature>
<dbReference type="AlphaFoldDB" id="A0A158PAD2"/>
<dbReference type="Proteomes" id="UP000035642">
    <property type="component" value="Unassembled WGS sequence"/>
</dbReference>
<sequence>MKASTKPPAKSNKPQSFKDKGSVAGKTYSASARTPATVVLRNLRELEVSANQGAEKLEPEELEELVELLMSEVMSKVETGMLCEDHMKEEVISKPQPIGESKEQQNETVKSLKASSKRNSSKELIKLESRKSIMFDSGKVETQVALEEIPLSNVTDKVKVIAI</sequence>
<evidence type="ECO:0000313" key="2">
    <source>
        <dbReference type="Proteomes" id="UP000035642"/>
    </source>
</evidence>
<dbReference type="WBParaSite" id="ACAC_0000930601-mRNA-1">
    <property type="protein sequence ID" value="ACAC_0000930601-mRNA-1"/>
    <property type="gene ID" value="ACAC_0000930601"/>
</dbReference>
<protein>
    <submittedName>
        <fullName evidence="3">Ty3-gypsy retrotransposon protein</fullName>
    </submittedName>
</protein>